<dbReference type="Proteomes" id="UP001589844">
    <property type="component" value="Unassembled WGS sequence"/>
</dbReference>
<keyword evidence="2" id="KW-1185">Reference proteome</keyword>
<dbReference type="EMBL" id="JBHLXJ010000035">
    <property type="protein sequence ID" value="MFC0351940.1"/>
    <property type="molecule type" value="Genomic_DNA"/>
</dbReference>
<comment type="caution">
    <text evidence="1">The sequence shown here is derived from an EMBL/GenBank/DDBJ whole genome shotgun (WGS) entry which is preliminary data.</text>
</comment>
<proteinExistence type="predicted"/>
<accession>A0ABV6IJC2</accession>
<sequence>MARNLDASIPATTLFDEASLLAFDQALESLGEEVDEDIYQQLLQLKHQIIHIAKIASTLDIDAHCSIDDRHYLRESLRRYLPDSLQSYLRVPIAMRSSQRITADHTANDLLKQQLSLLQAEFSKREAQISKNAAEQLVQQQRFLEEKISSQ</sequence>
<gene>
    <name evidence="1" type="ORF">ACFFJH_19140</name>
</gene>
<reference evidence="1 2" key="1">
    <citation type="submission" date="2024-09" db="EMBL/GenBank/DDBJ databases">
        <authorList>
            <person name="Sun Q."/>
            <person name="Mori K."/>
        </authorList>
    </citation>
    <scope>NUCLEOTIDE SEQUENCE [LARGE SCALE GENOMIC DNA]</scope>
    <source>
        <strain evidence="1 2">CCM 8677</strain>
    </source>
</reference>
<organism evidence="1 2">
    <name type="scientific">Undibacterium danionis</name>
    <dbReference type="NCBI Taxonomy" id="1812100"/>
    <lineage>
        <taxon>Bacteria</taxon>
        <taxon>Pseudomonadati</taxon>
        <taxon>Pseudomonadota</taxon>
        <taxon>Betaproteobacteria</taxon>
        <taxon>Burkholderiales</taxon>
        <taxon>Oxalobacteraceae</taxon>
        <taxon>Undibacterium</taxon>
    </lineage>
</organism>
<name>A0ABV6IJC2_9BURK</name>
<dbReference type="RefSeq" id="WP_390214662.1">
    <property type="nucleotide sequence ID" value="NZ_JBHLXJ010000035.1"/>
</dbReference>
<evidence type="ECO:0000313" key="1">
    <source>
        <dbReference type="EMBL" id="MFC0351940.1"/>
    </source>
</evidence>
<protein>
    <submittedName>
        <fullName evidence="1">Uncharacterized protein</fullName>
    </submittedName>
</protein>
<evidence type="ECO:0000313" key="2">
    <source>
        <dbReference type="Proteomes" id="UP001589844"/>
    </source>
</evidence>